<sequence>MDLNKVMIIGRLTRDPEARTTPQGTPITTFSVATGRVWKDQQGAQQEKTEFHNVVAWRRLAEITAQYLTKGRQVYIEGYLQTRSWDDATSGQKRYRTEIVADNMIMLGNKSDNAPSISQGTASSFTPAQQSTPQHPSTSSGLNEVQEMAPAGPIADEEIRIEDIPF</sequence>
<dbReference type="NCBIfam" id="TIGR00621">
    <property type="entry name" value="ssb"/>
    <property type="match status" value="1"/>
</dbReference>
<dbReference type="Proteomes" id="UP000177941">
    <property type="component" value="Unassembled WGS sequence"/>
</dbReference>
<comment type="caution">
    <text evidence="2">Lacks conserved residue(s) required for the propagation of feature annotation.</text>
</comment>
<dbReference type="GO" id="GO:0003697">
    <property type="term" value="F:single-stranded DNA binding"/>
    <property type="evidence" value="ECO:0007669"/>
    <property type="project" value="UniProtKB-UniRule"/>
</dbReference>
<organism evidence="5 6">
    <name type="scientific">Candidatus Andersenbacteria bacterium RIFCSPHIGHO2_12_FULL_45_11b</name>
    <dbReference type="NCBI Taxonomy" id="1797282"/>
    <lineage>
        <taxon>Bacteria</taxon>
        <taxon>Candidatus Anderseniibacteriota</taxon>
    </lineage>
</organism>
<dbReference type="InterPro" id="IPR011344">
    <property type="entry name" value="ssDNA-bd"/>
</dbReference>
<dbReference type="CDD" id="cd04496">
    <property type="entry name" value="SSB_OBF"/>
    <property type="match status" value="1"/>
</dbReference>
<evidence type="ECO:0000256" key="1">
    <source>
        <dbReference type="ARBA" id="ARBA00023125"/>
    </source>
</evidence>
<dbReference type="Pfam" id="PF00436">
    <property type="entry name" value="SSB"/>
    <property type="match status" value="1"/>
</dbReference>
<reference evidence="5 6" key="1">
    <citation type="journal article" date="2016" name="Nat. Commun.">
        <title>Thousands of microbial genomes shed light on interconnected biogeochemical processes in an aquifer system.</title>
        <authorList>
            <person name="Anantharaman K."/>
            <person name="Brown C.T."/>
            <person name="Hug L.A."/>
            <person name="Sharon I."/>
            <person name="Castelle C.J."/>
            <person name="Probst A.J."/>
            <person name="Thomas B.C."/>
            <person name="Singh A."/>
            <person name="Wilkins M.J."/>
            <person name="Karaoz U."/>
            <person name="Brodie E.L."/>
            <person name="Williams K.H."/>
            <person name="Hubbard S.S."/>
            <person name="Banfield J.F."/>
        </authorList>
    </citation>
    <scope>NUCLEOTIDE SEQUENCE [LARGE SCALE GENOMIC DNA]</scope>
</reference>
<accession>A0A1G1XB80</accession>
<dbReference type="PROSITE" id="PS50935">
    <property type="entry name" value="SSB"/>
    <property type="match status" value="1"/>
</dbReference>
<dbReference type="GO" id="GO:0006260">
    <property type="term" value="P:DNA replication"/>
    <property type="evidence" value="ECO:0007669"/>
    <property type="project" value="InterPro"/>
</dbReference>
<evidence type="ECO:0000256" key="4">
    <source>
        <dbReference type="SAM" id="MobiDB-lite"/>
    </source>
</evidence>
<feature type="compositionally biased region" description="Polar residues" evidence="4">
    <location>
        <begin position="110"/>
        <end position="125"/>
    </location>
</feature>
<keyword evidence="1 2" id="KW-0238">DNA-binding</keyword>
<evidence type="ECO:0000313" key="5">
    <source>
        <dbReference type="EMBL" id="OGY37358.1"/>
    </source>
</evidence>
<feature type="compositionally biased region" description="Low complexity" evidence="4">
    <location>
        <begin position="126"/>
        <end position="140"/>
    </location>
</feature>
<comment type="caution">
    <text evidence="5">The sequence shown here is derived from an EMBL/GenBank/DDBJ whole genome shotgun (WGS) entry which is preliminary data.</text>
</comment>
<proteinExistence type="inferred from homology"/>
<dbReference type="PANTHER" id="PTHR10302">
    <property type="entry name" value="SINGLE-STRANDED DNA-BINDING PROTEIN"/>
    <property type="match status" value="1"/>
</dbReference>
<dbReference type="PIRSF" id="PIRSF002070">
    <property type="entry name" value="SSB"/>
    <property type="match status" value="1"/>
</dbReference>
<dbReference type="Gene3D" id="2.40.50.140">
    <property type="entry name" value="Nucleic acid-binding proteins"/>
    <property type="match status" value="1"/>
</dbReference>
<dbReference type="HAMAP" id="MF_00984">
    <property type="entry name" value="SSB"/>
    <property type="match status" value="1"/>
</dbReference>
<dbReference type="InterPro" id="IPR000424">
    <property type="entry name" value="Primosome_PriB/ssb"/>
</dbReference>
<dbReference type="EMBL" id="MHHS01000008">
    <property type="protein sequence ID" value="OGY37358.1"/>
    <property type="molecule type" value="Genomic_DNA"/>
</dbReference>
<dbReference type="AlphaFoldDB" id="A0A1G1XB80"/>
<gene>
    <name evidence="5" type="ORF">A3E36_02940</name>
</gene>
<dbReference type="InterPro" id="IPR012340">
    <property type="entry name" value="NA-bd_OB-fold"/>
</dbReference>
<feature type="region of interest" description="Disordered" evidence="4">
    <location>
        <begin position="110"/>
        <end position="143"/>
    </location>
</feature>
<evidence type="ECO:0000256" key="3">
    <source>
        <dbReference type="PIRNR" id="PIRNR002070"/>
    </source>
</evidence>
<evidence type="ECO:0000256" key="2">
    <source>
        <dbReference type="HAMAP-Rule" id="MF_00984"/>
    </source>
</evidence>
<dbReference type="GO" id="GO:0009295">
    <property type="term" value="C:nucleoid"/>
    <property type="evidence" value="ECO:0007669"/>
    <property type="project" value="TreeGrafter"/>
</dbReference>
<comment type="subunit">
    <text evidence="2">Homotetramer.</text>
</comment>
<dbReference type="SUPFAM" id="SSF50249">
    <property type="entry name" value="Nucleic acid-binding proteins"/>
    <property type="match status" value="1"/>
</dbReference>
<evidence type="ECO:0000313" key="6">
    <source>
        <dbReference type="Proteomes" id="UP000177941"/>
    </source>
</evidence>
<protein>
    <recommendedName>
        <fullName evidence="2 3">Single-stranded DNA-binding protein</fullName>
        <shortName evidence="2">SSB</shortName>
    </recommendedName>
</protein>
<dbReference type="PANTHER" id="PTHR10302:SF27">
    <property type="entry name" value="SINGLE-STRANDED DNA-BINDING PROTEIN"/>
    <property type="match status" value="1"/>
</dbReference>
<name>A0A1G1XB80_9BACT</name>